<dbReference type="Proteomes" id="UP000832072">
    <property type="component" value="Segment"/>
</dbReference>
<sequence>MYMISTARFEFFQKDFAKLVKFAEKVGSEKPSYTAEMVYEKKRGYFYKVEVSGVAPKYDGWEFVARIDNVEHVITGIKAFPNHYYDDHGKCEHCNVNHNRVKTYIIQKDKKFMEVGGSCLKQFTGGLTPDKVARHFDLLKTIVDMNYDYDLRGSATSNVHNDLPRFISIVKSLKDKYGYTKAGDEAESTGKLAYNIMTGNLSREENHFYSQFPEWRTQHQDYALEAIEYVNTLERANSFMINLKQICKNGFFTERTSKILAAIVQVYDAYKSSVELRKTEQKVSQYQGKVGDKLSFDNVTIIRKRVTFGAYNMQTWLLMKDDSGNVITWSASRELEELFEGDTISIKGTVKTHKDYQDIKQTVLTRCKFEKK</sequence>
<evidence type="ECO:0000313" key="2">
    <source>
        <dbReference type="Proteomes" id="UP000832072"/>
    </source>
</evidence>
<reference evidence="1 2" key="1">
    <citation type="submission" date="2022-02" db="EMBL/GenBank/DDBJ databases">
        <authorList>
            <person name="Tian F."/>
            <person name="Li J."/>
            <person name="Li F."/>
            <person name="Tong Y."/>
        </authorList>
    </citation>
    <scope>NUCLEOTIDE SEQUENCE [LARGE SCALE GENOMIC DNA]</scope>
</reference>
<name>A0AAE9GB96_9CAUD</name>
<accession>A0AAE9GB96</accession>
<dbReference type="EMBL" id="OM638103">
    <property type="protein sequence ID" value="UNY47117.1"/>
    <property type="molecule type" value="Genomic_DNA"/>
</dbReference>
<gene>
    <name evidence="1" type="ORF">EHEKIMEA_00235</name>
</gene>
<keyword evidence="2" id="KW-1185">Reference proteome</keyword>
<evidence type="ECO:0000313" key="1">
    <source>
        <dbReference type="EMBL" id="UNY47117.1"/>
    </source>
</evidence>
<proteinExistence type="predicted"/>
<protein>
    <submittedName>
        <fullName evidence="1">Uncharacterized protein</fullName>
    </submittedName>
</protein>
<organism evidence="1 2">
    <name type="scientific">Cronobacter phage LPCS28</name>
    <dbReference type="NCBI Taxonomy" id="2924885"/>
    <lineage>
        <taxon>Viruses</taxon>
        <taxon>Duplodnaviria</taxon>
        <taxon>Heunggongvirae</taxon>
        <taxon>Uroviricota</taxon>
        <taxon>Caudoviricetes</taxon>
        <taxon>Pantevenvirales</taxon>
        <taxon>Straboviridae</taxon>
        <taxon>Nanhuvirus</taxon>
        <taxon>Nanhuvirus LPCS28</taxon>
    </lineage>
</organism>